<dbReference type="InterPro" id="IPR008547">
    <property type="entry name" value="DUF829_TMEM53"/>
</dbReference>
<dbReference type="Proteomes" id="UP000244855">
    <property type="component" value="Unassembled WGS sequence"/>
</dbReference>
<evidence type="ECO:0000313" key="2">
    <source>
        <dbReference type="Proteomes" id="UP000244855"/>
    </source>
</evidence>
<proteinExistence type="predicted"/>
<dbReference type="AlphaFoldDB" id="A0A2V1D9T9"/>
<reference evidence="1 2" key="1">
    <citation type="journal article" date="2018" name="Sci. Rep.">
        <title>Comparative genomics provides insights into the lifestyle and reveals functional heterogeneity of dark septate endophytic fungi.</title>
        <authorList>
            <person name="Knapp D.G."/>
            <person name="Nemeth J.B."/>
            <person name="Barry K."/>
            <person name="Hainaut M."/>
            <person name="Henrissat B."/>
            <person name="Johnson J."/>
            <person name="Kuo A."/>
            <person name="Lim J.H.P."/>
            <person name="Lipzen A."/>
            <person name="Nolan M."/>
            <person name="Ohm R.A."/>
            <person name="Tamas L."/>
            <person name="Grigoriev I.V."/>
            <person name="Spatafora J.W."/>
            <person name="Nagy L.G."/>
            <person name="Kovacs G.M."/>
        </authorList>
    </citation>
    <scope>NUCLEOTIDE SEQUENCE [LARGE SCALE GENOMIC DNA]</scope>
    <source>
        <strain evidence="1 2">DSE2036</strain>
    </source>
</reference>
<accession>A0A2V1D9T9</accession>
<protein>
    <submittedName>
        <fullName evidence="1">Uncharacterized protein</fullName>
    </submittedName>
</protein>
<feature type="non-terminal residue" evidence="1">
    <location>
        <position position="76"/>
    </location>
</feature>
<evidence type="ECO:0000313" key="1">
    <source>
        <dbReference type="EMBL" id="PVH94906.1"/>
    </source>
</evidence>
<sequence length="76" mass="9187">RNYRRPIVTRHKRGQQQCILRCKADTDTDSLDVLSHAKVAEDHSWQVEMHFWDDTGYCNHMAKHEEEYVEAIRNMW</sequence>
<organism evidence="1 2">
    <name type="scientific">Periconia macrospinosa</name>
    <dbReference type="NCBI Taxonomy" id="97972"/>
    <lineage>
        <taxon>Eukaryota</taxon>
        <taxon>Fungi</taxon>
        <taxon>Dikarya</taxon>
        <taxon>Ascomycota</taxon>
        <taxon>Pezizomycotina</taxon>
        <taxon>Dothideomycetes</taxon>
        <taxon>Pleosporomycetidae</taxon>
        <taxon>Pleosporales</taxon>
        <taxon>Massarineae</taxon>
        <taxon>Periconiaceae</taxon>
        <taxon>Periconia</taxon>
    </lineage>
</organism>
<dbReference type="EMBL" id="KZ805516">
    <property type="protein sequence ID" value="PVH94906.1"/>
    <property type="molecule type" value="Genomic_DNA"/>
</dbReference>
<name>A0A2V1D9T9_9PLEO</name>
<dbReference type="Pfam" id="PF05705">
    <property type="entry name" value="DUF829"/>
    <property type="match status" value="1"/>
</dbReference>
<gene>
    <name evidence="1" type="ORF">DM02DRAFT_479827</name>
</gene>
<keyword evidence="2" id="KW-1185">Reference proteome</keyword>
<feature type="non-terminal residue" evidence="1">
    <location>
        <position position="1"/>
    </location>
</feature>